<protein>
    <submittedName>
        <fullName evidence="2">Uncharacterized protein</fullName>
    </submittedName>
</protein>
<dbReference type="EMBL" id="PVNE01000012">
    <property type="protein sequence ID" value="PRX40555.1"/>
    <property type="molecule type" value="Genomic_DNA"/>
</dbReference>
<evidence type="ECO:0000256" key="1">
    <source>
        <dbReference type="SAM" id="MobiDB-lite"/>
    </source>
</evidence>
<keyword evidence="3" id="KW-1185">Reference proteome</keyword>
<dbReference type="AlphaFoldDB" id="A0A2T0LEK5"/>
<comment type="caution">
    <text evidence="2">The sequence shown here is derived from an EMBL/GenBank/DDBJ whole genome shotgun (WGS) entry which is preliminary data.</text>
</comment>
<feature type="compositionally biased region" description="Basic and acidic residues" evidence="1">
    <location>
        <begin position="14"/>
        <end position="34"/>
    </location>
</feature>
<gene>
    <name evidence="2" type="ORF">CLV97_11233</name>
</gene>
<evidence type="ECO:0000313" key="2">
    <source>
        <dbReference type="EMBL" id="PRX40555.1"/>
    </source>
</evidence>
<proteinExistence type="predicted"/>
<dbReference type="Proteomes" id="UP000237797">
    <property type="component" value="Unassembled WGS sequence"/>
</dbReference>
<sequence length="47" mass="5479">MTASEGRLKKGLPGRREMGRCLHRDRFEIRRRPLPDPPDTIPAREIP</sequence>
<reference evidence="2 3" key="1">
    <citation type="submission" date="2018-03" db="EMBL/GenBank/DDBJ databases">
        <title>Genomic Encyclopedia of Archaeal and Bacterial Type Strains, Phase II (KMG-II): from individual species to whole genera.</title>
        <authorList>
            <person name="Goeker M."/>
        </authorList>
    </citation>
    <scope>NUCLEOTIDE SEQUENCE [LARGE SCALE GENOMIC DNA]</scope>
    <source>
        <strain evidence="2 3">DSM 44946</strain>
    </source>
</reference>
<evidence type="ECO:0000313" key="3">
    <source>
        <dbReference type="Proteomes" id="UP000237797"/>
    </source>
</evidence>
<name>A0A2T0LEK5_9BACL</name>
<accession>A0A2T0LEK5</accession>
<feature type="region of interest" description="Disordered" evidence="1">
    <location>
        <begin position="1"/>
        <end position="47"/>
    </location>
</feature>
<organism evidence="2 3">
    <name type="scientific">Planifilum fimeticola</name>
    <dbReference type="NCBI Taxonomy" id="201975"/>
    <lineage>
        <taxon>Bacteria</taxon>
        <taxon>Bacillati</taxon>
        <taxon>Bacillota</taxon>
        <taxon>Bacilli</taxon>
        <taxon>Bacillales</taxon>
        <taxon>Thermoactinomycetaceae</taxon>
        <taxon>Planifilum</taxon>
    </lineage>
</organism>